<dbReference type="Gene3D" id="1.10.510.10">
    <property type="entry name" value="Transferase(Phosphotransferase) domain 1"/>
    <property type="match status" value="1"/>
</dbReference>
<dbReference type="PANTHER" id="PTHR48003:SF5">
    <property type="entry name" value="OS07G0626500 PROTEIN"/>
    <property type="match status" value="1"/>
</dbReference>
<dbReference type="GO" id="GO:0099402">
    <property type="term" value="P:plant organ development"/>
    <property type="evidence" value="ECO:0007669"/>
    <property type="project" value="UniProtKB-ARBA"/>
</dbReference>
<keyword evidence="11 16" id="KW-1133">Transmembrane helix</keyword>
<dbReference type="GeneID" id="116207955"/>
<dbReference type="InterPro" id="IPR032675">
    <property type="entry name" value="LRR_dom_sf"/>
</dbReference>
<evidence type="ECO:0000256" key="3">
    <source>
        <dbReference type="ARBA" id="ARBA00022475"/>
    </source>
</evidence>
<keyword evidence="22" id="KW-0808">Transferase</keyword>
<dbReference type="FunFam" id="3.30.200.20:FF:000486">
    <property type="entry name" value="Leucine-rich repeat receptor-like protein kinase"/>
    <property type="match status" value="1"/>
</dbReference>
<evidence type="ECO:0000313" key="22">
    <source>
        <dbReference type="RefSeq" id="XP_031396960.1"/>
    </source>
</evidence>
<keyword evidence="21" id="KW-1185">Reference proteome</keyword>
<keyword evidence="7 17" id="KW-0732">Signal</keyword>
<evidence type="ECO:0000256" key="2">
    <source>
        <dbReference type="ARBA" id="ARBA00009592"/>
    </source>
</evidence>
<reference evidence="19" key="2">
    <citation type="submission" date="2017-06" db="EMBL/GenBank/DDBJ databases">
        <title>The pomegranate genome and the genomics of punicalagin biosynthesis.</title>
        <authorList>
            <person name="Xu C."/>
        </authorList>
    </citation>
    <scope>NUCLEOTIDE SEQUENCE [LARGE SCALE GENOMIC DNA]</scope>
    <source>
        <tissue evidence="19">Fresh leaf</tissue>
    </source>
</reference>
<evidence type="ECO:0000313" key="21">
    <source>
        <dbReference type="Proteomes" id="UP000515151"/>
    </source>
</evidence>
<dbReference type="Pfam" id="PF12799">
    <property type="entry name" value="LRR_4"/>
    <property type="match status" value="1"/>
</dbReference>
<organism evidence="19 20">
    <name type="scientific">Punica granatum</name>
    <name type="common">Pomegranate</name>
    <dbReference type="NCBI Taxonomy" id="22663"/>
    <lineage>
        <taxon>Eukaryota</taxon>
        <taxon>Viridiplantae</taxon>
        <taxon>Streptophyta</taxon>
        <taxon>Embryophyta</taxon>
        <taxon>Tracheophyta</taxon>
        <taxon>Spermatophyta</taxon>
        <taxon>Magnoliopsida</taxon>
        <taxon>eudicotyledons</taxon>
        <taxon>Gunneridae</taxon>
        <taxon>Pentapetalae</taxon>
        <taxon>rosids</taxon>
        <taxon>malvids</taxon>
        <taxon>Myrtales</taxon>
        <taxon>Lythraceae</taxon>
        <taxon>Punica</taxon>
    </lineage>
</organism>
<dbReference type="Proteomes" id="UP000515151">
    <property type="component" value="Chromosome 5"/>
</dbReference>
<evidence type="ECO:0000256" key="1">
    <source>
        <dbReference type="ARBA" id="ARBA00004251"/>
    </source>
</evidence>
<evidence type="ECO:0000256" key="4">
    <source>
        <dbReference type="ARBA" id="ARBA00022553"/>
    </source>
</evidence>
<dbReference type="InterPro" id="IPR011009">
    <property type="entry name" value="Kinase-like_dom_sf"/>
</dbReference>
<keyword evidence="5" id="KW-0433">Leucine-rich repeat</keyword>
<evidence type="ECO:0000256" key="5">
    <source>
        <dbReference type="ARBA" id="ARBA00022614"/>
    </source>
</evidence>
<feature type="compositionally biased region" description="Low complexity" evidence="15">
    <location>
        <begin position="743"/>
        <end position="755"/>
    </location>
</feature>
<dbReference type="Pfam" id="PF08263">
    <property type="entry name" value="LRRNT_2"/>
    <property type="match status" value="1"/>
</dbReference>
<dbReference type="InterPro" id="IPR025875">
    <property type="entry name" value="Leu-rich_rpt_4"/>
</dbReference>
<evidence type="ECO:0000256" key="12">
    <source>
        <dbReference type="ARBA" id="ARBA00023136"/>
    </source>
</evidence>
<dbReference type="Pfam" id="PF00560">
    <property type="entry name" value="LRR_1"/>
    <property type="match status" value="9"/>
</dbReference>
<dbReference type="SUPFAM" id="SSF52058">
    <property type="entry name" value="L domain-like"/>
    <property type="match status" value="1"/>
</dbReference>
<evidence type="ECO:0000256" key="8">
    <source>
        <dbReference type="ARBA" id="ARBA00022737"/>
    </source>
</evidence>
<dbReference type="PANTHER" id="PTHR48003">
    <property type="entry name" value="OS07G0626500 PROTEIN"/>
    <property type="match status" value="1"/>
</dbReference>
<keyword evidence="3" id="KW-1003">Cell membrane</keyword>
<evidence type="ECO:0000256" key="17">
    <source>
        <dbReference type="SAM" id="SignalP"/>
    </source>
</evidence>
<feature type="transmembrane region" description="Helical" evidence="16">
    <location>
        <begin position="634"/>
        <end position="655"/>
    </location>
</feature>
<dbReference type="GO" id="GO:0005524">
    <property type="term" value="F:ATP binding"/>
    <property type="evidence" value="ECO:0007669"/>
    <property type="project" value="UniProtKB-KW"/>
</dbReference>
<evidence type="ECO:0000256" key="14">
    <source>
        <dbReference type="ARBA" id="ARBA00023180"/>
    </source>
</evidence>
<dbReference type="GO" id="GO:0005886">
    <property type="term" value="C:plasma membrane"/>
    <property type="evidence" value="ECO:0007669"/>
    <property type="project" value="UniProtKB-SubCell"/>
</dbReference>
<dbReference type="GO" id="GO:0009653">
    <property type="term" value="P:anatomical structure morphogenesis"/>
    <property type="evidence" value="ECO:0007669"/>
    <property type="project" value="UniProtKB-ARBA"/>
</dbReference>
<evidence type="ECO:0000256" key="11">
    <source>
        <dbReference type="ARBA" id="ARBA00022989"/>
    </source>
</evidence>
<dbReference type="InterPro" id="IPR013210">
    <property type="entry name" value="LRR_N_plant-typ"/>
</dbReference>
<dbReference type="AlphaFoldDB" id="A0A218XBE5"/>
<dbReference type="Gene3D" id="3.80.10.10">
    <property type="entry name" value="Ribonuclease Inhibitor"/>
    <property type="match status" value="2"/>
</dbReference>
<keyword evidence="14" id="KW-0325">Glycoprotein</keyword>
<dbReference type="PROSITE" id="PS51450">
    <property type="entry name" value="LRR"/>
    <property type="match status" value="1"/>
</dbReference>
<dbReference type="RefSeq" id="XP_031396960.1">
    <property type="nucleotide sequence ID" value="XM_031541100.1"/>
</dbReference>
<name>A0A218XBE5_PUNGR</name>
<dbReference type="SUPFAM" id="SSF56112">
    <property type="entry name" value="Protein kinase-like (PK-like)"/>
    <property type="match status" value="1"/>
</dbReference>
<dbReference type="InterPro" id="IPR000719">
    <property type="entry name" value="Prot_kinase_dom"/>
</dbReference>
<evidence type="ECO:0000256" key="9">
    <source>
        <dbReference type="ARBA" id="ARBA00022741"/>
    </source>
</evidence>
<evidence type="ECO:0000256" key="16">
    <source>
        <dbReference type="SAM" id="Phobius"/>
    </source>
</evidence>
<comment type="subcellular location">
    <subcellularLocation>
        <location evidence="1">Cell membrane</location>
        <topology evidence="1">Single-pass type I membrane protein</topology>
    </subcellularLocation>
</comment>
<dbReference type="SUPFAM" id="SSF52047">
    <property type="entry name" value="RNI-like"/>
    <property type="match status" value="1"/>
</dbReference>
<dbReference type="InterPro" id="IPR001611">
    <property type="entry name" value="Leu-rich_rpt"/>
</dbReference>
<reference evidence="21" key="3">
    <citation type="journal article" date="2020" name="Plant Biotechnol. J.">
        <title>The pomegranate (Punica granatum L.) draft genome dissects genetic divergence between soft- and hard-seeded cultivars.</title>
        <authorList>
            <person name="Luo X."/>
            <person name="Li H."/>
            <person name="Wu Z."/>
            <person name="Yao W."/>
            <person name="Zhao P."/>
            <person name="Cao D."/>
            <person name="Yu H."/>
            <person name="Li K."/>
            <person name="Poudel K."/>
            <person name="Zhao D."/>
            <person name="Zhang F."/>
            <person name="Xia X."/>
            <person name="Chen L."/>
            <person name="Wang Q."/>
            <person name="Jing D."/>
            <person name="Cao S."/>
        </authorList>
    </citation>
    <scope>NUCLEOTIDE SEQUENCE [LARGE SCALE GENOMIC DNA]</scope>
</reference>
<proteinExistence type="inferred from homology"/>
<keyword evidence="9" id="KW-0547">Nucleotide-binding</keyword>
<evidence type="ECO:0000256" key="15">
    <source>
        <dbReference type="SAM" id="MobiDB-lite"/>
    </source>
</evidence>
<feature type="signal peptide" evidence="17">
    <location>
        <begin position="1"/>
        <end position="16"/>
    </location>
</feature>
<evidence type="ECO:0000313" key="20">
    <source>
        <dbReference type="Proteomes" id="UP000197138"/>
    </source>
</evidence>
<dbReference type="GO" id="GO:0004672">
    <property type="term" value="F:protein kinase activity"/>
    <property type="evidence" value="ECO:0007669"/>
    <property type="project" value="InterPro"/>
</dbReference>
<dbReference type="FunFam" id="1.10.510.10:FF:000480">
    <property type="entry name" value="Pollen receptor-like kinase 1"/>
    <property type="match status" value="1"/>
</dbReference>
<dbReference type="OrthoDB" id="5789657at2759"/>
<feature type="chain" id="PRO_5044569129" evidence="17">
    <location>
        <begin position="17"/>
        <end position="1076"/>
    </location>
</feature>
<keyword evidence="4" id="KW-0597">Phosphoprotein</keyword>
<evidence type="ECO:0000256" key="7">
    <source>
        <dbReference type="ARBA" id="ARBA00022729"/>
    </source>
</evidence>
<dbReference type="FunFam" id="3.80.10.10:FF:000400">
    <property type="entry name" value="Nuclear pore complex protein NUP107"/>
    <property type="match status" value="1"/>
</dbReference>
<evidence type="ECO:0000256" key="13">
    <source>
        <dbReference type="ARBA" id="ARBA00023170"/>
    </source>
</evidence>
<evidence type="ECO:0000256" key="6">
    <source>
        <dbReference type="ARBA" id="ARBA00022692"/>
    </source>
</evidence>
<evidence type="ECO:0000256" key="10">
    <source>
        <dbReference type="ARBA" id="ARBA00022840"/>
    </source>
</evidence>
<reference evidence="22" key="4">
    <citation type="submission" date="2025-04" db="UniProtKB">
        <authorList>
            <consortium name="RefSeq"/>
        </authorList>
    </citation>
    <scope>IDENTIFICATION</scope>
    <source>
        <tissue evidence="22">Leaf</tissue>
    </source>
</reference>
<feature type="domain" description="Protein kinase" evidence="18">
    <location>
        <begin position="796"/>
        <end position="1076"/>
    </location>
</feature>
<protein>
    <submittedName>
        <fullName evidence="22">Probable inactive receptor kinase At5g10020</fullName>
    </submittedName>
</protein>
<dbReference type="SMART" id="SM00369">
    <property type="entry name" value="LRR_TYP"/>
    <property type="match status" value="6"/>
</dbReference>
<dbReference type="FunFam" id="3.80.10.10:FF:000095">
    <property type="entry name" value="LRR receptor-like serine/threonine-protein kinase GSO1"/>
    <property type="match status" value="1"/>
</dbReference>
<feature type="compositionally biased region" description="Polar residues" evidence="15">
    <location>
        <begin position="690"/>
        <end position="710"/>
    </location>
</feature>
<keyword evidence="12 16" id="KW-0472">Membrane</keyword>
<keyword evidence="13 22" id="KW-0675">Receptor</keyword>
<dbReference type="Gene3D" id="3.30.200.20">
    <property type="entry name" value="Phosphorylase Kinase, domain 1"/>
    <property type="match status" value="1"/>
</dbReference>
<reference evidence="20" key="1">
    <citation type="journal article" date="2017" name="Plant J.">
        <title>The pomegranate (Punica granatum L.) genome and the genomics of punicalagin biosynthesis.</title>
        <authorList>
            <person name="Qin G."/>
            <person name="Xu C."/>
            <person name="Ming R."/>
            <person name="Tang H."/>
            <person name="Guyot R."/>
            <person name="Kramer E.M."/>
            <person name="Hu Y."/>
            <person name="Yi X."/>
            <person name="Qi Y."/>
            <person name="Xu X."/>
            <person name="Gao Z."/>
            <person name="Pan H."/>
            <person name="Jian J."/>
            <person name="Tian Y."/>
            <person name="Yue Z."/>
            <person name="Xu Y."/>
        </authorList>
    </citation>
    <scope>NUCLEOTIDE SEQUENCE [LARGE SCALE GENOMIC DNA]</scope>
    <source>
        <strain evidence="20">cv. Dabenzi</strain>
    </source>
</reference>
<accession>A0A218XBE5</accession>
<dbReference type="InterPro" id="IPR053059">
    <property type="entry name" value="Inactive_SerThr-Kinase_ABA"/>
</dbReference>
<keyword evidence="8" id="KW-0677">Repeat</keyword>
<dbReference type="Proteomes" id="UP000197138">
    <property type="component" value="Unassembled WGS sequence"/>
</dbReference>
<dbReference type="Pfam" id="PF00069">
    <property type="entry name" value="Pkinase"/>
    <property type="match status" value="1"/>
</dbReference>
<sequence length="1076" mass="117707">MCVAFLRFILGFRVLAFPVKCISRVSYFIPSLSICTSQMTLPHFLTLLLLLLACSSGSDSESDSASLLEFKKGIKLDPLGKVTSSWTLHSDDSSCASSWTGVSCSPDGRVSSLSLDGLDLSGDLKFTTLIPLSMLINLTLSGNNFTGRIAPSFGSLGSLQRLDLSHNSFYGPIPARINDMYSLNYLNLSSNGFSGGFPDGIRNLQQLKFFDLHSNDLWGDVGQLLSELRNVEFVDLSNNKFFGSVSIGEKNVSSIANTLQVLNLSRNKLNGEFFDADSIKRFRNLRVLDLGDNLITGQLPSFDSLPNLQVVRLGNNLLSGSIPEELLDSLIPLEELDLSGNGFTGSIPDINSSTMSSLNLSSNHLSGSLPSSIGRCLRLDLSRNMITGNISTVKDWETPLEYLDLSSNSLSGSCPDMASHYRSLITLRLSNNSLIGALPSLPIFWKLSTVDLSLNKLEGEIPPEFFMSALNYLNLSRNQFNGSIQLQRSNVNELSVVPSIRPMEYLDLSDNKLSGPLSAEIGELVSLRGLNLARNSLSGQLPSELSNLTFLEHLDLSGNNFSGTIPKNLSQNLSVFNVSDNNLSGDVPEDLFLKFPSSFLGNPLLKLPSGHKLPKVDGNFENKQRHSSKNSARVAIIVASVGAAVMIIFVVIAYHRSQTKDFHGRSAFSSSPRPSSLFKFHSSGQPPPTSLSFSNDHLLTSNSRSLSGQQPELPAEIVEHSSVPSNPPNLMDAYPATTSGRKSSSPDSPTVSSSPRFIDVCEQPVMLDVYSPDRLAGELFFLDPSSMVFTAEELSRAPAEVLGRSSHGTLYKATLDNGHMLTVKWLRVGLVKNKKEFAKEVKKIGSMKHPGIVPFRAYYWGPREQERLLLADYIHGDSLALHLYETTPRRHSPLSFRQRLKLAIDVARSLSYLHDKGLPHGNLKPTNILLTGTDYDAHLTDYGLHRLMTPSGIAEQILNLGALGYRAPELENAPKPSPSLKADVYAFGVILMELLTRRSAGDIISGQSGAVDLTDWVRLCDQEGRGMDCIDRDIAAGEEHSRAMDELLAVSLRCILSVNERPNIRQVFDDLCSISV</sequence>
<evidence type="ECO:0000259" key="18">
    <source>
        <dbReference type="PROSITE" id="PS50011"/>
    </source>
</evidence>
<dbReference type="InterPro" id="IPR003591">
    <property type="entry name" value="Leu-rich_rpt_typical-subtyp"/>
</dbReference>
<keyword evidence="6 16" id="KW-0812">Transmembrane</keyword>
<dbReference type="EMBL" id="MTKT01002011">
    <property type="protein sequence ID" value="OWM82263.1"/>
    <property type="molecule type" value="Genomic_DNA"/>
</dbReference>
<evidence type="ECO:0000313" key="19">
    <source>
        <dbReference type="EMBL" id="OWM82263.1"/>
    </source>
</evidence>
<dbReference type="FunFam" id="3.80.10.10:FF:000356">
    <property type="entry name" value="LRR receptor-like serine/threonine-protein kinase"/>
    <property type="match status" value="1"/>
</dbReference>
<comment type="similarity">
    <text evidence="2">Belongs to the RLP family.</text>
</comment>
<gene>
    <name evidence="22" type="primary">LOC116207955</name>
    <name evidence="19" type="ORF">CDL15_Pgr001837</name>
</gene>
<keyword evidence="10" id="KW-0067">ATP-binding</keyword>
<keyword evidence="22" id="KW-0418">Kinase</keyword>
<feature type="region of interest" description="Disordered" evidence="15">
    <location>
        <begin position="678"/>
        <end position="755"/>
    </location>
</feature>
<dbReference type="PROSITE" id="PS50011">
    <property type="entry name" value="PROTEIN_KINASE_DOM"/>
    <property type="match status" value="1"/>
</dbReference>